<dbReference type="EMBL" id="JTDK01000010">
    <property type="protein sequence ID" value="KHK97396.1"/>
    <property type="molecule type" value="Genomic_DNA"/>
</dbReference>
<feature type="transmembrane region" description="Helical" evidence="1">
    <location>
        <begin position="6"/>
        <end position="31"/>
    </location>
</feature>
<feature type="transmembrane region" description="Helical" evidence="1">
    <location>
        <begin position="38"/>
        <end position="59"/>
    </location>
</feature>
<dbReference type="SUPFAM" id="SSF53474">
    <property type="entry name" value="alpha/beta-Hydrolases"/>
    <property type="match status" value="1"/>
</dbReference>
<gene>
    <name evidence="2" type="ORF">LK09_11490</name>
</gene>
<sequence length="433" mass="45643">MRELLNLQIIGGVVPWALTITSLAMLIALLVRKPTKGWVIGSAVAIVVGVGVAVGIYIWANTTLVFEIPLPDAVLGWTAAAFAGIGLAIVCIWRGRWWQRVIAVGAIGAFALTGVVQVNAVFGIDPTVADLLGVTVSNPVALPHGHKATTPAAGTALYLRWHAPSGMPAEGRSGTVSIPGTVSHFHARLAGLYLPPAALVPNAPALPLMIMMMGYPGVPSIRPTADVVARLAAAHHGLAPIVIVADQVGTDGDPGCTNGARGNAEQYVTTDVLDWARKHLNIIQSPRYWTIAGYSNGATCAVKIGAQYPKEFRSVLAVSPELYIGTHYSRTMIRHVFRGNLAAWQAAKPAVILAKNAHVHHFYRGEYTIITTGALDTHYGVQSHELAAAARRAGMFVSLRVLPGVTHIGANVVDGLSTGIGLLYARWGLAPAV</sequence>
<keyword evidence="3" id="KW-1185">Reference proteome</keyword>
<dbReference type="PANTHER" id="PTHR48098:SF1">
    <property type="entry name" value="DIACYLGLYCEROL ACYLTRANSFERASE_MYCOLYLTRANSFERASE AG85A"/>
    <property type="match status" value="1"/>
</dbReference>
<name>A0A0B2A721_9MICO</name>
<organism evidence="2 3">
    <name type="scientific">Microbacterium mangrovi</name>
    <dbReference type="NCBI Taxonomy" id="1348253"/>
    <lineage>
        <taxon>Bacteria</taxon>
        <taxon>Bacillati</taxon>
        <taxon>Actinomycetota</taxon>
        <taxon>Actinomycetes</taxon>
        <taxon>Micrococcales</taxon>
        <taxon>Microbacteriaceae</taxon>
        <taxon>Microbacterium</taxon>
    </lineage>
</organism>
<feature type="transmembrane region" description="Helical" evidence="1">
    <location>
        <begin position="101"/>
        <end position="122"/>
    </location>
</feature>
<dbReference type="STRING" id="1348253.LK09_11490"/>
<dbReference type="Proteomes" id="UP000031030">
    <property type="component" value="Unassembled WGS sequence"/>
</dbReference>
<evidence type="ECO:0000256" key="1">
    <source>
        <dbReference type="SAM" id="Phobius"/>
    </source>
</evidence>
<keyword evidence="1" id="KW-1133">Transmembrane helix</keyword>
<protein>
    <recommendedName>
        <fullName evidence="4">Esterase</fullName>
    </recommendedName>
</protein>
<dbReference type="InterPro" id="IPR050583">
    <property type="entry name" value="Mycobacterial_A85_antigen"/>
</dbReference>
<dbReference type="InterPro" id="IPR000801">
    <property type="entry name" value="Esterase-like"/>
</dbReference>
<reference evidence="2 3" key="1">
    <citation type="submission" date="2014-11" db="EMBL/GenBank/DDBJ databases">
        <title>Genome sequence of Microbacterium mangrovi MUSC 115(T).</title>
        <authorList>
            <person name="Lee L.-H."/>
        </authorList>
    </citation>
    <scope>NUCLEOTIDE SEQUENCE [LARGE SCALE GENOMIC DNA]</scope>
    <source>
        <strain evidence="2 3">MUSC 115</strain>
    </source>
</reference>
<dbReference type="GO" id="GO:0016747">
    <property type="term" value="F:acyltransferase activity, transferring groups other than amino-acyl groups"/>
    <property type="evidence" value="ECO:0007669"/>
    <property type="project" value="TreeGrafter"/>
</dbReference>
<proteinExistence type="predicted"/>
<accession>A0A0B2A721</accession>
<dbReference type="InterPro" id="IPR029058">
    <property type="entry name" value="AB_hydrolase_fold"/>
</dbReference>
<comment type="caution">
    <text evidence="2">The sequence shown here is derived from an EMBL/GenBank/DDBJ whole genome shotgun (WGS) entry which is preliminary data.</text>
</comment>
<dbReference type="AlphaFoldDB" id="A0A0B2A721"/>
<evidence type="ECO:0000313" key="2">
    <source>
        <dbReference type="EMBL" id="KHK97396.1"/>
    </source>
</evidence>
<feature type="transmembrane region" description="Helical" evidence="1">
    <location>
        <begin position="74"/>
        <end position="94"/>
    </location>
</feature>
<dbReference type="RefSeq" id="WP_039399372.1">
    <property type="nucleotide sequence ID" value="NZ_JTDK01000010.1"/>
</dbReference>
<evidence type="ECO:0008006" key="4">
    <source>
        <dbReference type="Google" id="ProtNLM"/>
    </source>
</evidence>
<dbReference type="Pfam" id="PF00756">
    <property type="entry name" value="Esterase"/>
    <property type="match status" value="1"/>
</dbReference>
<dbReference type="Gene3D" id="3.40.50.1820">
    <property type="entry name" value="alpha/beta hydrolase"/>
    <property type="match status" value="1"/>
</dbReference>
<dbReference type="OrthoDB" id="3723842at2"/>
<keyword evidence="1" id="KW-0812">Transmembrane</keyword>
<keyword evidence="1" id="KW-0472">Membrane</keyword>
<dbReference type="PANTHER" id="PTHR48098">
    <property type="entry name" value="ENTEROCHELIN ESTERASE-RELATED"/>
    <property type="match status" value="1"/>
</dbReference>
<evidence type="ECO:0000313" key="3">
    <source>
        <dbReference type="Proteomes" id="UP000031030"/>
    </source>
</evidence>